<proteinExistence type="predicted"/>
<dbReference type="OrthoDB" id="5607at2759"/>
<dbReference type="SMART" id="SM00478">
    <property type="entry name" value="ENDO3c"/>
    <property type="match status" value="1"/>
</dbReference>
<dbReference type="Gene3D" id="1.10.1670.10">
    <property type="entry name" value="Helix-hairpin-Helix base-excision DNA repair enzymes (C-terminal)"/>
    <property type="match status" value="1"/>
</dbReference>
<dbReference type="Gene3D" id="1.10.340.30">
    <property type="entry name" value="Hypothetical protein, domain 2"/>
    <property type="match status" value="1"/>
</dbReference>
<dbReference type="Proteomes" id="UP000799302">
    <property type="component" value="Unassembled WGS sequence"/>
</dbReference>
<feature type="region of interest" description="Disordered" evidence="1">
    <location>
        <begin position="1"/>
        <end position="29"/>
    </location>
</feature>
<dbReference type="PANTHER" id="PTHR47203">
    <property type="match status" value="1"/>
</dbReference>
<dbReference type="InterPro" id="IPR023170">
    <property type="entry name" value="HhH_base_excis_C"/>
</dbReference>
<dbReference type="GO" id="GO:0000702">
    <property type="term" value="F:oxidized base lesion DNA N-glycosylase activity"/>
    <property type="evidence" value="ECO:0007669"/>
    <property type="project" value="UniProtKB-ARBA"/>
</dbReference>
<feature type="domain" description="HhH-GPD" evidence="2">
    <location>
        <begin position="193"/>
        <end position="382"/>
    </location>
</feature>
<name>A0A6A6UBR1_9PEZI</name>
<dbReference type="InterPro" id="IPR011257">
    <property type="entry name" value="DNA_glycosylase"/>
</dbReference>
<organism evidence="3 4">
    <name type="scientific">Microthyrium microscopicum</name>
    <dbReference type="NCBI Taxonomy" id="703497"/>
    <lineage>
        <taxon>Eukaryota</taxon>
        <taxon>Fungi</taxon>
        <taxon>Dikarya</taxon>
        <taxon>Ascomycota</taxon>
        <taxon>Pezizomycotina</taxon>
        <taxon>Dothideomycetes</taxon>
        <taxon>Dothideomycetes incertae sedis</taxon>
        <taxon>Microthyriales</taxon>
        <taxon>Microthyriaceae</taxon>
        <taxon>Microthyrium</taxon>
    </lineage>
</organism>
<dbReference type="GO" id="GO:0006285">
    <property type="term" value="P:base-excision repair, AP site formation"/>
    <property type="evidence" value="ECO:0007669"/>
    <property type="project" value="UniProtKB-ARBA"/>
</dbReference>
<gene>
    <name evidence="3" type="ORF">BT63DRAFT_470502</name>
</gene>
<dbReference type="PANTHER" id="PTHR47203:SF1">
    <property type="entry name" value="HYPOTHETICAL BASE EXCISION DNA REPAIR PROTEIN (EUROFUNG)"/>
    <property type="match status" value="1"/>
</dbReference>
<dbReference type="AlphaFoldDB" id="A0A6A6UBR1"/>
<feature type="compositionally biased region" description="Low complexity" evidence="1">
    <location>
        <begin position="11"/>
        <end position="29"/>
    </location>
</feature>
<evidence type="ECO:0000256" key="1">
    <source>
        <dbReference type="SAM" id="MobiDB-lite"/>
    </source>
</evidence>
<evidence type="ECO:0000259" key="2">
    <source>
        <dbReference type="SMART" id="SM00478"/>
    </source>
</evidence>
<evidence type="ECO:0000313" key="3">
    <source>
        <dbReference type="EMBL" id="KAF2669041.1"/>
    </source>
</evidence>
<dbReference type="CDD" id="cd00056">
    <property type="entry name" value="ENDO3c"/>
    <property type="match status" value="1"/>
</dbReference>
<sequence>MAPKRRTAIDTSPATKRAKTTAPARRSARIIASTQSSTLDFKVVRSTDLIAGTGVKPVSDDEDIKPTSSATVPSANAPATQVDLSVEIEMEETATPRSKAGKIKKERKIRVKVEEEILHPGLTATKKRPKWHTTSPWPDHESPSAAQCGEVVHLLAALHGDKPPPKAMPPPEMDRAGCGENHAVHDALLRTLLSANTSEGNAAKAVKKMVKIYGVAETGCGKHSLNWQAVHDGSVEKLEDAINQGGIYKIKAACIKNILSCVVSENKERYAKLLSEGKELDEDDHDPLSLQHLKQLMTPEAFAELVRYHGIGSKTAACVLMFCFQRALFPVDTHVARLSHWLGWTPPDKPKDADKTMWHCHTKIPEHLRYRLHQLFYFHGQECYRCAADTKIGSPAWKACVCPIEHLLNRRKEPEMLKGQSLITSMIKKAKTEVVEAEDSIAASISETVVRSEVLHEVDAEPSALNGSLEQSSKGMDIGMSSL</sequence>
<keyword evidence="4" id="KW-1185">Reference proteome</keyword>
<protein>
    <submittedName>
        <fullName evidence="3">DNA glycosylase</fullName>
    </submittedName>
</protein>
<feature type="compositionally biased region" description="Polar residues" evidence="1">
    <location>
        <begin position="66"/>
        <end position="78"/>
    </location>
</feature>
<dbReference type="SUPFAM" id="SSF48150">
    <property type="entry name" value="DNA-glycosylase"/>
    <property type="match status" value="1"/>
</dbReference>
<accession>A0A6A6UBR1</accession>
<reference evidence="3" key="1">
    <citation type="journal article" date="2020" name="Stud. Mycol.">
        <title>101 Dothideomycetes genomes: a test case for predicting lifestyles and emergence of pathogens.</title>
        <authorList>
            <person name="Haridas S."/>
            <person name="Albert R."/>
            <person name="Binder M."/>
            <person name="Bloem J."/>
            <person name="Labutti K."/>
            <person name="Salamov A."/>
            <person name="Andreopoulos B."/>
            <person name="Baker S."/>
            <person name="Barry K."/>
            <person name="Bills G."/>
            <person name="Bluhm B."/>
            <person name="Cannon C."/>
            <person name="Castanera R."/>
            <person name="Culley D."/>
            <person name="Daum C."/>
            <person name="Ezra D."/>
            <person name="Gonzalez J."/>
            <person name="Henrissat B."/>
            <person name="Kuo A."/>
            <person name="Liang C."/>
            <person name="Lipzen A."/>
            <person name="Lutzoni F."/>
            <person name="Magnuson J."/>
            <person name="Mondo S."/>
            <person name="Nolan M."/>
            <person name="Ohm R."/>
            <person name="Pangilinan J."/>
            <person name="Park H.-J."/>
            <person name="Ramirez L."/>
            <person name="Alfaro M."/>
            <person name="Sun H."/>
            <person name="Tritt A."/>
            <person name="Yoshinaga Y."/>
            <person name="Zwiers L.-H."/>
            <person name="Turgeon B."/>
            <person name="Goodwin S."/>
            <person name="Spatafora J."/>
            <person name="Crous P."/>
            <person name="Grigoriev I."/>
        </authorList>
    </citation>
    <scope>NUCLEOTIDE SEQUENCE</scope>
    <source>
        <strain evidence="3">CBS 115976</strain>
    </source>
</reference>
<dbReference type="EMBL" id="MU004235">
    <property type="protein sequence ID" value="KAF2669041.1"/>
    <property type="molecule type" value="Genomic_DNA"/>
</dbReference>
<evidence type="ECO:0000313" key="4">
    <source>
        <dbReference type="Proteomes" id="UP000799302"/>
    </source>
</evidence>
<dbReference type="Pfam" id="PF00730">
    <property type="entry name" value="HhH-GPD"/>
    <property type="match status" value="1"/>
</dbReference>
<dbReference type="InterPro" id="IPR003265">
    <property type="entry name" value="HhH-GPD_domain"/>
</dbReference>
<feature type="region of interest" description="Disordered" evidence="1">
    <location>
        <begin position="53"/>
        <end position="78"/>
    </location>
</feature>